<organism evidence="1">
    <name type="scientific">Rhizophora mucronata</name>
    <name type="common">Asiatic mangrove</name>
    <dbReference type="NCBI Taxonomy" id="61149"/>
    <lineage>
        <taxon>Eukaryota</taxon>
        <taxon>Viridiplantae</taxon>
        <taxon>Streptophyta</taxon>
        <taxon>Embryophyta</taxon>
        <taxon>Tracheophyta</taxon>
        <taxon>Spermatophyta</taxon>
        <taxon>Magnoliopsida</taxon>
        <taxon>eudicotyledons</taxon>
        <taxon>Gunneridae</taxon>
        <taxon>Pentapetalae</taxon>
        <taxon>rosids</taxon>
        <taxon>fabids</taxon>
        <taxon>Malpighiales</taxon>
        <taxon>Rhizophoraceae</taxon>
        <taxon>Rhizophora</taxon>
    </lineage>
</organism>
<name>A0A2P2PE61_RHIMU</name>
<proteinExistence type="predicted"/>
<protein>
    <submittedName>
        <fullName evidence="1">Uncharacterized protein</fullName>
    </submittedName>
</protein>
<sequence length="39" mass="4412">MIGLLSVLDIAECFHFAFPLSCSWLENKLNRLGKTLFAL</sequence>
<dbReference type="EMBL" id="GGEC01072543">
    <property type="protein sequence ID" value="MBX53027.1"/>
    <property type="molecule type" value="Transcribed_RNA"/>
</dbReference>
<dbReference type="AlphaFoldDB" id="A0A2P2PE61"/>
<accession>A0A2P2PE61</accession>
<evidence type="ECO:0000313" key="1">
    <source>
        <dbReference type="EMBL" id="MBX53027.1"/>
    </source>
</evidence>
<reference evidence="1" key="1">
    <citation type="submission" date="2018-02" db="EMBL/GenBank/DDBJ databases">
        <title>Rhizophora mucronata_Transcriptome.</title>
        <authorList>
            <person name="Meera S.P."/>
            <person name="Sreeshan A."/>
            <person name="Augustine A."/>
        </authorList>
    </citation>
    <scope>NUCLEOTIDE SEQUENCE</scope>
    <source>
        <tissue evidence="1">Leaf</tissue>
    </source>
</reference>